<reference evidence="2 3" key="1">
    <citation type="submission" date="2020-08" db="EMBL/GenBank/DDBJ databases">
        <title>Genomic Encyclopedia of Type Strains, Phase III (KMG-III): the genomes of soil and plant-associated and newly described type strains.</title>
        <authorList>
            <person name="Whitman W."/>
        </authorList>
    </citation>
    <scope>NUCLEOTIDE SEQUENCE [LARGE SCALE GENOMIC DNA]</scope>
    <source>
        <strain evidence="2 3">CECT 3287</strain>
    </source>
</reference>
<organism evidence="2 3">
    <name type="scientific">Actinoplanes campanulatus</name>
    <dbReference type="NCBI Taxonomy" id="113559"/>
    <lineage>
        <taxon>Bacteria</taxon>
        <taxon>Bacillati</taxon>
        <taxon>Actinomycetota</taxon>
        <taxon>Actinomycetes</taxon>
        <taxon>Micromonosporales</taxon>
        <taxon>Micromonosporaceae</taxon>
        <taxon>Actinoplanes</taxon>
    </lineage>
</organism>
<evidence type="ECO:0000313" key="2">
    <source>
        <dbReference type="EMBL" id="MBB3095551.1"/>
    </source>
</evidence>
<gene>
    <name evidence="2" type="ORF">FHR83_003221</name>
</gene>
<dbReference type="AlphaFoldDB" id="A0A7W5AFU8"/>
<evidence type="ECO:0000256" key="1">
    <source>
        <dbReference type="SAM" id="MobiDB-lite"/>
    </source>
</evidence>
<feature type="region of interest" description="Disordered" evidence="1">
    <location>
        <begin position="20"/>
        <end position="51"/>
    </location>
</feature>
<comment type="caution">
    <text evidence="2">The sequence shown here is derived from an EMBL/GenBank/DDBJ whole genome shotgun (WGS) entry which is preliminary data.</text>
</comment>
<keyword evidence="3" id="KW-1185">Reference proteome</keyword>
<accession>A0A7W5AFU8</accession>
<protein>
    <submittedName>
        <fullName evidence="2">Uncharacterized protein</fullName>
    </submittedName>
</protein>
<dbReference type="RefSeq" id="WP_183220383.1">
    <property type="nucleotide sequence ID" value="NZ_BMPW01000004.1"/>
</dbReference>
<sequence>MGCRRTGGTPANYLVNLEQATEPALEARSDTRRRQPWRSPRRGCRSRYCQQ</sequence>
<name>A0A7W5AFU8_9ACTN</name>
<evidence type="ECO:0000313" key="3">
    <source>
        <dbReference type="Proteomes" id="UP000590749"/>
    </source>
</evidence>
<dbReference type="Proteomes" id="UP000590749">
    <property type="component" value="Unassembled WGS sequence"/>
</dbReference>
<feature type="compositionally biased region" description="Basic residues" evidence="1">
    <location>
        <begin position="34"/>
        <end position="45"/>
    </location>
</feature>
<dbReference type="EMBL" id="JACHXF010000006">
    <property type="protein sequence ID" value="MBB3095551.1"/>
    <property type="molecule type" value="Genomic_DNA"/>
</dbReference>
<proteinExistence type="predicted"/>